<dbReference type="SMR" id="A0A140CWS6"/>
<evidence type="ECO:0000256" key="5">
    <source>
        <dbReference type="PIRSR" id="PIRSR604294-1"/>
    </source>
</evidence>
<protein>
    <submittedName>
        <fullName evidence="6">Carotene cleavage dioxygenase 4 copy 4</fullName>
    </submittedName>
    <submittedName>
        <fullName evidence="7">Carotenoid cleavage dioxygenase 4 isoform 4</fullName>
    </submittedName>
</protein>
<feature type="binding site" evidence="5">
    <location>
        <position position="434"/>
    </location>
    <ligand>
        <name>Fe cation</name>
        <dbReference type="ChEBI" id="CHEBI:24875"/>
        <note>catalytic</note>
    </ligand>
</feature>
<dbReference type="PANTHER" id="PTHR10543:SF58">
    <property type="entry name" value="CAROTENOID CLEAVAGE DIOXYGENASE 4, CHLOROPLASTIC-RELATED"/>
    <property type="match status" value="1"/>
</dbReference>
<gene>
    <name evidence="6" type="primary">CCD4-4</name>
</gene>
<comment type="similarity">
    <text evidence="1">Belongs to the carotenoid oxygenase family.</text>
</comment>
<name>A0A140CWS6_BIXOR</name>
<dbReference type="EMBL" id="MW885484">
    <property type="protein sequence ID" value="QTZ19610.1"/>
    <property type="molecule type" value="mRNA"/>
</dbReference>
<dbReference type="GO" id="GO:0010436">
    <property type="term" value="F:carotenoid dioxygenase activity"/>
    <property type="evidence" value="ECO:0007669"/>
    <property type="project" value="TreeGrafter"/>
</dbReference>
<evidence type="ECO:0000256" key="2">
    <source>
        <dbReference type="ARBA" id="ARBA00022723"/>
    </source>
</evidence>
<dbReference type="GO" id="GO:0016121">
    <property type="term" value="P:carotene catabolic process"/>
    <property type="evidence" value="ECO:0007669"/>
    <property type="project" value="TreeGrafter"/>
</dbReference>
<dbReference type="GO" id="GO:0009570">
    <property type="term" value="C:chloroplast stroma"/>
    <property type="evidence" value="ECO:0007669"/>
    <property type="project" value="TreeGrafter"/>
</dbReference>
<evidence type="ECO:0000313" key="6">
    <source>
        <dbReference type="EMBL" id="AMJ39502.1"/>
    </source>
</evidence>
<feature type="binding site" evidence="5">
    <location>
        <position position="608"/>
    </location>
    <ligand>
        <name>Fe cation</name>
        <dbReference type="ChEBI" id="CHEBI:24875"/>
        <note>catalytic</note>
    </ligand>
</feature>
<evidence type="ECO:0000256" key="3">
    <source>
        <dbReference type="ARBA" id="ARBA00022964"/>
    </source>
</evidence>
<keyword evidence="4 5" id="KW-0408">Iron</keyword>
<keyword evidence="2 5" id="KW-0479">Metal-binding</keyword>
<evidence type="ECO:0000256" key="1">
    <source>
        <dbReference type="ARBA" id="ARBA00006787"/>
    </source>
</evidence>
<keyword evidence="3 6" id="KW-0560">Oxidoreductase</keyword>
<dbReference type="Pfam" id="PF03055">
    <property type="entry name" value="RPE65"/>
    <property type="match status" value="1"/>
</dbReference>
<evidence type="ECO:0000256" key="4">
    <source>
        <dbReference type="ARBA" id="ARBA00023004"/>
    </source>
</evidence>
<dbReference type="GO" id="GO:0046872">
    <property type="term" value="F:metal ion binding"/>
    <property type="evidence" value="ECO:0007669"/>
    <property type="project" value="UniProtKB-KW"/>
</dbReference>
<keyword evidence="3 6" id="KW-0223">Dioxygenase</keyword>
<dbReference type="InterPro" id="IPR004294">
    <property type="entry name" value="Carotenoid_Oase"/>
</dbReference>
<reference evidence="7" key="2">
    <citation type="submission" date="2021-04" db="EMBL/GenBank/DDBJ databases">
        <title>Transcriptome analysis for identification of genes encoding DOXP/MEP, carotenoid and bixin pathway enzymes in seeds of Bixa orellana.</title>
        <authorList>
            <person name="Moreira V.S."/>
            <person name="Soares V.L.F."/>
            <person name="de Souza V.C."/>
            <person name="Goliatt P.V.Z.C."/>
            <person name="Reboucas T.N.H."/>
            <person name="Otoni W.C."/>
            <person name="Costa M.G.C."/>
        </authorList>
    </citation>
    <scope>NUCLEOTIDE SEQUENCE</scope>
    <source>
        <strain evidence="7">C18136_g2_i3_m.160419</strain>
    </source>
</reference>
<dbReference type="AlphaFoldDB" id="A0A140CWS6"/>
<comment type="cofactor">
    <cofactor evidence="5">
        <name>Fe(2+)</name>
        <dbReference type="ChEBI" id="CHEBI:29033"/>
    </cofactor>
    <text evidence="5">Binds 1 Fe(2+) ion per subunit.</text>
</comment>
<dbReference type="PANTHER" id="PTHR10543">
    <property type="entry name" value="BETA-CAROTENE DIOXYGENASE"/>
    <property type="match status" value="1"/>
</dbReference>
<feature type="binding site" evidence="5">
    <location>
        <position position="368"/>
    </location>
    <ligand>
        <name>Fe cation</name>
        <dbReference type="ChEBI" id="CHEBI:24875"/>
        <note>catalytic</note>
    </ligand>
</feature>
<sequence length="620" mass="69830">MCNLICKRSVHLFDLFFSILNQFPSHSLPSKMYYSISLSNPSKIPSYHSKNSKAKSRKTILYHHKERVPRLLPSEIFPLMKTHQAPHFRKFRMVAKNETTKPSSPPSLSFLSTLASDAAQFIYSSIFKAIAPPLDPSVDPKHVFTGNFAPVEEMVPTECPVVEGELPSSLEGAAYIRNGPNPQFLPQRALHSFEGDGMLHSLRFSNGRAIYCSRYVKTYKYTTERDAGGPVILNFFSGFYGLIDVARYFRFIGQSMKGQVERLKGFGGANINVAFFGKKLMALCESDLPYIIDLTQDGDIETLGRWEFDMRMFANMTAHPKVDEVTKETSAYRVNFLSPFLTFFRFDENGVKQNEVNILSMKQPSLIHDFGVTKRFMIFGETQLVLNTAKMIWGRGSLLEYRPTITPRIGILPRYATDDSDLMWLEAPGFNPLHVLNAWENGEDEIVMVATNIKSLENILVKRVFTTLEKLVINMRTGKLISRKSLSPKPLELGSINPSYAGKRNRYVYMAVMDEIPRASGVVKIDVETGREVGSRFFGAGCFGGEALFVRKETENAASEDEDDGYVVTCTHDENSGDSMFVVMDAKSPELDIVAAVQVPRRVPYGFHGLFLTREDLSSL</sequence>
<reference evidence="6" key="1">
    <citation type="journal article" date="2015" name="BMC Genomics">
        <title>De novo transcriptome sequencing in Bixa orellana to identify genes involved in methylerythritol phosphate, carotenoid and bixin biosynthesis.</title>
        <authorList>
            <person name="Cardenas-Conejo Y."/>
            <person name="Carballo-Uicab V."/>
            <person name="Lieberman M."/>
            <person name="Aguilar-Espinosa M."/>
            <person name="Comai L."/>
            <person name="Rivera-Madrid R."/>
        </authorList>
    </citation>
    <scope>NUCLEOTIDE SEQUENCE</scope>
    <source>
        <tissue evidence="6">Leaf</tissue>
    </source>
</reference>
<proteinExistence type="evidence at transcript level"/>
<evidence type="ECO:0000313" key="7">
    <source>
        <dbReference type="EMBL" id="QTZ19610.1"/>
    </source>
</evidence>
<dbReference type="EMBL" id="KT359025">
    <property type="protein sequence ID" value="AMJ39502.1"/>
    <property type="molecule type" value="mRNA"/>
</dbReference>
<accession>A0A140CWS6</accession>
<organism evidence="6">
    <name type="scientific">Bixa orellana</name>
    <name type="common">Lipstick tree</name>
    <dbReference type="NCBI Taxonomy" id="66672"/>
    <lineage>
        <taxon>Eukaryota</taxon>
        <taxon>Viridiplantae</taxon>
        <taxon>Streptophyta</taxon>
        <taxon>Embryophyta</taxon>
        <taxon>Tracheophyta</taxon>
        <taxon>Spermatophyta</taxon>
        <taxon>Magnoliopsida</taxon>
        <taxon>eudicotyledons</taxon>
        <taxon>Gunneridae</taxon>
        <taxon>Pentapetalae</taxon>
        <taxon>rosids</taxon>
        <taxon>malvids</taxon>
        <taxon>Malvales</taxon>
        <taxon>Bixaceae</taxon>
        <taxon>Bixa</taxon>
    </lineage>
</organism>
<feature type="binding site" evidence="5">
    <location>
        <position position="319"/>
    </location>
    <ligand>
        <name>Fe cation</name>
        <dbReference type="ChEBI" id="CHEBI:24875"/>
        <note>catalytic</note>
    </ligand>
</feature>